<dbReference type="InterPro" id="IPR027413">
    <property type="entry name" value="GROEL-like_equatorial_sf"/>
</dbReference>
<dbReference type="InterPro" id="IPR012722">
    <property type="entry name" value="Chap_CCT_zeta"/>
</dbReference>
<comment type="similarity">
    <text evidence="2 7">Belongs to the TCP-1 chaperonin family.</text>
</comment>
<dbReference type="EMBL" id="CATQJL010000223">
    <property type="protein sequence ID" value="CAJ0599050.1"/>
    <property type="molecule type" value="Genomic_DNA"/>
</dbReference>
<comment type="caution">
    <text evidence="8">The sequence shown here is derived from an EMBL/GenBank/DDBJ whole genome shotgun (WGS) entry which is preliminary data.</text>
</comment>
<dbReference type="GO" id="GO:0005737">
    <property type="term" value="C:cytoplasm"/>
    <property type="evidence" value="ECO:0007669"/>
    <property type="project" value="UniProtKB-SubCell"/>
</dbReference>
<dbReference type="FunFam" id="1.10.560.10:FF:000058">
    <property type="entry name" value="T-complex protein 1 subunit zeta"/>
    <property type="match status" value="1"/>
</dbReference>
<gene>
    <name evidence="8" type="ORF">CYNAS_LOCUS11033</name>
</gene>
<dbReference type="NCBIfam" id="TIGR02347">
    <property type="entry name" value="chap_CCT_zeta"/>
    <property type="match status" value="1"/>
</dbReference>
<dbReference type="AlphaFoldDB" id="A0AA36GVC3"/>
<dbReference type="PANTHER" id="PTHR11353">
    <property type="entry name" value="CHAPERONIN"/>
    <property type="match status" value="1"/>
</dbReference>
<proteinExistence type="inferred from homology"/>
<dbReference type="PRINTS" id="PR00304">
    <property type="entry name" value="TCOMPLEXTCP1"/>
</dbReference>
<protein>
    <recommendedName>
        <fullName evidence="10">T-complex protein 1 subunit zeta</fullName>
    </recommendedName>
</protein>
<evidence type="ECO:0000256" key="1">
    <source>
        <dbReference type="ARBA" id="ARBA00004496"/>
    </source>
</evidence>
<keyword evidence="3" id="KW-0963">Cytoplasm</keyword>
<dbReference type="InterPro" id="IPR027409">
    <property type="entry name" value="GroEL-like_apical_dom_sf"/>
</dbReference>
<evidence type="ECO:0000256" key="5">
    <source>
        <dbReference type="ARBA" id="ARBA00022840"/>
    </source>
</evidence>
<name>A0AA36GVC3_CYLNA</name>
<dbReference type="PROSITE" id="PS00751">
    <property type="entry name" value="TCP1_2"/>
    <property type="match status" value="1"/>
</dbReference>
<dbReference type="PROSITE" id="PS00750">
    <property type="entry name" value="TCP1_1"/>
    <property type="match status" value="1"/>
</dbReference>
<keyword evidence="4 7" id="KW-0547">Nucleotide-binding</keyword>
<dbReference type="Gene3D" id="1.10.560.10">
    <property type="entry name" value="GroEL-like equatorial domain"/>
    <property type="match status" value="1"/>
</dbReference>
<dbReference type="InterPro" id="IPR002194">
    <property type="entry name" value="Chaperonin_TCP-1_CS"/>
</dbReference>
<keyword evidence="5 7" id="KW-0067">ATP-binding</keyword>
<dbReference type="Pfam" id="PF00118">
    <property type="entry name" value="Cpn60_TCP1"/>
    <property type="match status" value="1"/>
</dbReference>
<dbReference type="CDD" id="cd03342">
    <property type="entry name" value="TCP1_zeta"/>
    <property type="match status" value="1"/>
</dbReference>
<dbReference type="FunFam" id="3.50.7.10:FF:000004">
    <property type="entry name" value="T-complex protein 1 subunit zeta"/>
    <property type="match status" value="1"/>
</dbReference>
<keyword evidence="6 7" id="KW-0143">Chaperone</keyword>
<dbReference type="PROSITE" id="PS00995">
    <property type="entry name" value="TCP1_3"/>
    <property type="match status" value="1"/>
</dbReference>
<dbReference type="Gene3D" id="3.50.7.10">
    <property type="entry name" value="GroEL"/>
    <property type="match status" value="1"/>
</dbReference>
<reference evidence="8" key="1">
    <citation type="submission" date="2023-07" db="EMBL/GenBank/DDBJ databases">
        <authorList>
            <consortium name="CYATHOMIX"/>
        </authorList>
    </citation>
    <scope>NUCLEOTIDE SEQUENCE</scope>
    <source>
        <strain evidence="8">N/A</strain>
    </source>
</reference>
<dbReference type="FunFam" id="3.30.260.10:FF:000017">
    <property type="entry name" value="T-complex protein 1 subunit zeta"/>
    <property type="match status" value="1"/>
</dbReference>
<evidence type="ECO:0000256" key="3">
    <source>
        <dbReference type="ARBA" id="ARBA00022490"/>
    </source>
</evidence>
<organism evidence="8 9">
    <name type="scientific">Cylicocyclus nassatus</name>
    <name type="common">Nematode worm</name>
    <dbReference type="NCBI Taxonomy" id="53992"/>
    <lineage>
        <taxon>Eukaryota</taxon>
        <taxon>Metazoa</taxon>
        <taxon>Ecdysozoa</taxon>
        <taxon>Nematoda</taxon>
        <taxon>Chromadorea</taxon>
        <taxon>Rhabditida</taxon>
        <taxon>Rhabditina</taxon>
        <taxon>Rhabditomorpha</taxon>
        <taxon>Strongyloidea</taxon>
        <taxon>Strongylidae</taxon>
        <taxon>Cylicocyclus</taxon>
    </lineage>
</organism>
<dbReference type="InterPro" id="IPR002423">
    <property type="entry name" value="Cpn60/GroEL/TCP-1"/>
</dbReference>
<evidence type="ECO:0000256" key="6">
    <source>
        <dbReference type="ARBA" id="ARBA00023186"/>
    </source>
</evidence>
<dbReference type="GO" id="GO:0051082">
    <property type="term" value="F:unfolded protein binding"/>
    <property type="evidence" value="ECO:0007669"/>
    <property type="project" value="InterPro"/>
</dbReference>
<dbReference type="GO" id="GO:0140662">
    <property type="term" value="F:ATP-dependent protein folding chaperone"/>
    <property type="evidence" value="ECO:0007669"/>
    <property type="project" value="InterPro"/>
</dbReference>
<keyword evidence="9" id="KW-1185">Reference proteome</keyword>
<evidence type="ECO:0000256" key="2">
    <source>
        <dbReference type="ARBA" id="ARBA00008020"/>
    </source>
</evidence>
<comment type="subcellular location">
    <subcellularLocation>
        <location evidence="1">Cytoplasm</location>
    </subcellularLocation>
</comment>
<dbReference type="FunFam" id="1.10.560.10:FF:000038">
    <property type="entry name" value="Chaperonin containing TCP1 subunit 6B"/>
    <property type="match status" value="1"/>
</dbReference>
<dbReference type="SUPFAM" id="SSF48592">
    <property type="entry name" value="GroEL equatorial domain-like"/>
    <property type="match status" value="1"/>
</dbReference>
<dbReference type="GO" id="GO:0016887">
    <property type="term" value="F:ATP hydrolysis activity"/>
    <property type="evidence" value="ECO:0007669"/>
    <property type="project" value="InterPro"/>
</dbReference>
<dbReference type="Gene3D" id="3.30.260.10">
    <property type="entry name" value="TCP-1-like chaperonin intermediate domain"/>
    <property type="match status" value="1"/>
</dbReference>
<evidence type="ECO:0000256" key="7">
    <source>
        <dbReference type="RuleBase" id="RU004187"/>
    </source>
</evidence>
<evidence type="ECO:0000256" key="4">
    <source>
        <dbReference type="ARBA" id="ARBA00022741"/>
    </source>
</evidence>
<dbReference type="InterPro" id="IPR017998">
    <property type="entry name" value="Chaperone_TCP-1"/>
</dbReference>
<evidence type="ECO:0000313" key="9">
    <source>
        <dbReference type="Proteomes" id="UP001176961"/>
    </source>
</evidence>
<evidence type="ECO:0000313" key="8">
    <source>
        <dbReference type="EMBL" id="CAJ0599050.1"/>
    </source>
</evidence>
<accession>A0AA36GVC3</accession>
<sequence length="554" mass="61028">MASIQCLNPKAELARHAAALELNISGARGLQEVMRTNLGPKGTLKMLVSGSGDIKLTKDGNVLLHEMSIQHPTASMIAKASTAQDDVTGDGTTSTVLLIGELLKQAETYVLEGVHPRLITEGFEWANSRTLELLEKFKQEVTIDRSTLIEVARTSLRTKLHHKLADHITECVVDAVLAIRQGDQEPDLHMIEKMEMHHESDMDTTLIRGLVLDHGARHPDMPKHVENAYVLTCNVSLEYEKTEVNSGLFYKTAAEREKLLAAEREFITRRVLKIIDLKKKVCKDGDNKGFVVINQKGIDPPSLDLLAAEGILALRRAKRRNMERLQLACGGEAVNSVDDLTPEVLGYAGLIYEHTLGEDKYTFVENCRDPKSVTLLIKGPNKHTIQQIKDALHDGMRAVFNTIIDKSLVPGAGAFEVAAYCMLKKEMESLKGRVKLGALAYANALLVIPKTLAMNSGYDAQETIVKLVEEREANPEIPVGIDLDSGEAAQPVGIWDNVIVKKNSLASSAVIACNLLLVDEVMRAGMTNLKTNQQEQFDAMLIRSMYDLNVNGNI</sequence>
<evidence type="ECO:0008006" key="10">
    <source>
        <dbReference type="Google" id="ProtNLM"/>
    </source>
</evidence>
<dbReference type="GO" id="GO:0005524">
    <property type="term" value="F:ATP binding"/>
    <property type="evidence" value="ECO:0007669"/>
    <property type="project" value="UniProtKB-KW"/>
</dbReference>
<dbReference type="InterPro" id="IPR027410">
    <property type="entry name" value="TCP-1-like_intermed_sf"/>
</dbReference>
<dbReference type="SUPFAM" id="SSF54849">
    <property type="entry name" value="GroEL-intermediate domain like"/>
    <property type="match status" value="1"/>
</dbReference>
<dbReference type="Proteomes" id="UP001176961">
    <property type="component" value="Unassembled WGS sequence"/>
</dbReference>
<dbReference type="SUPFAM" id="SSF52029">
    <property type="entry name" value="GroEL apical domain-like"/>
    <property type="match status" value="1"/>
</dbReference>